<reference evidence="3" key="1">
    <citation type="submission" date="2023-02" db="EMBL/GenBank/DDBJ databases">
        <title>Genome of toxic invasive species Heracleum sosnowskyi carries increased number of genes despite the absence of recent whole-genome duplications.</title>
        <authorList>
            <person name="Schelkunov M."/>
            <person name="Shtratnikova V."/>
            <person name="Makarenko M."/>
            <person name="Klepikova A."/>
            <person name="Omelchenko D."/>
            <person name="Novikova G."/>
            <person name="Obukhova E."/>
            <person name="Bogdanov V."/>
            <person name="Penin A."/>
            <person name="Logacheva M."/>
        </authorList>
    </citation>
    <scope>NUCLEOTIDE SEQUENCE</scope>
    <source>
        <strain evidence="3">Hsosn_3</strain>
        <tissue evidence="3">Leaf</tissue>
    </source>
</reference>
<reference evidence="3" key="2">
    <citation type="submission" date="2023-05" db="EMBL/GenBank/DDBJ databases">
        <authorList>
            <person name="Schelkunov M.I."/>
        </authorList>
    </citation>
    <scope>NUCLEOTIDE SEQUENCE</scope>
    <source>
        <strain evidence="3">Hsosn_3</strain>
        <tissue evidence="3">Leaf</tissue>
    </source>
</reference>
<keyword evidence="4" id="KW-1185">Reference proteome</keyword>
<dbReference type="PANTHER" id="PTHR32410">
    <property type="entry name" value="CYSTEINE/HISTIDINE-RICH C1 DOMAIN FAMILY PROTEIN"/>
    <property type="match status" value="1"/>
</dbReference>
<keyword evidence="1" id="KW-0677">Repeat</keyword>
<feature type="domain" description="DC1" evidence="2">
    <location>
        <begin position="140"/>
        <end position="187"/>
    </location>
</feature>
<dbReference type="Proteomes" id="UP001237642">
    <property type="component" value="Unassembled WGS sequence"/>
</dbReference>
<organism evidence="3 4">
    <name type="scientific">Heracleum sosnowskyi</name>
    <dbReference type="NCBI Taxonomy" id="360622"/>
    <lineage>
        <taxon>Eukaryota</taxon>
        <taxon>Viridiplantae</taxon>
        <taxon>Streptophyta</taxon>
        <taxon>Embryophyta</taxon>
        <taxon>Tracheophyta</taxon>
        <taxon>Spermatophyta</taxon>
        <taxon>Magnoliopsida</taxon>
        <taxon>eudicotyledons</taxon>
        <taxon>Gunneridae</taxon>
        <taxon>Pentapetalae</taxon>
        <taxon>asterids</taxon>
        <taxon>campanulids</taxon>
        <taxon>Apiales</taxon>
        <taxon>Apiaceae</taxon>
        <taxon>Apioideae</taxon>
        <taxon>apioid superclade</taxon>
        <taxon>Tordylieae</taxon>
        <taxon>Tordyliinae</taxon>
        <taxon>Heracleum</taxon>
    </lineage>
</organism>
<evidence type="ECO:0000256" key="1">
    <source>
        <dbReference type="ARBA" id="ARBA00022737"/>
    </source>
</evidence>
<name>A0AAD8I2C3_9APIA</name>
<evidence type="ECO:0000313" key="4">
    <source>
        <dbReference type="Proteomes" id="UP001237642"/>
    </source>
</evidence>
<dbReference type="InterPro" id="IPR004146">
    <property type="entry name" value="DC1"/>
</dbReference>
<feature type="domain" description="DC1" evidence="2">
    <location>
        <begin position="42"/>
        <end position="89"/>
    </location>
</feature>
<proteinExistence type="predicted"/>
<evidence type="ECO:0000313" key="3">
    <source>
        <dbReference type="EMBL" id="KAK1377859.1"/>
    </source>
</evidence>
<sequence length="318" mass="36940">MAAAASEPILSPPDSFYGCIDCNFFLHTICAAELPKEIQHASHPQHKLIRCDRMSKPNAFFICGYCENLSSGMFYRCDSCEIYIDLVCAAMPSEIKHDAHKHKLLYHIYSKEYRCAECSWNNQIDVDCARKPGRIKHRWDEHQLCLMYPPVKGHPHDFNCERCSEDINPNRWFYHCHKCDTSFHDECLDQVGYKNIKFGAIVKDDDLHQHSLKISPPVSKFKCGSCGIYNDDYRWTYFTQSIHTSSIRTSPIRSLRTLKIRTQPIRTRPIGTQRTRPIGTQRTRPIRTRPIRTRPIRKGPILTCVSCKFSVCYDCTKL</sequence>
<dbReference type="InterPro" id="IPR053192">
    <property type="entry name" value="Vacuole_Formation_Reg"/>
</dbReference>
<dbReference type="PANTHER" id="PTHR32410:SF216">
    <property type="entry name" value="PHORBOL-ESTER_DAG-TYPE DOMAIN-CONTAINING PROTEIN"/>
    <property type="match status" value="1"/>
</dbReference>
<dbReference type="EMBL" id="JAUIZM010000006">
    <property type="protein sequence ID" value="KAK1377859.1"/>
    <property type="molecule type" value="Genomic_DNA"/>
</dbReference>
<gene>
    <name evidence="3" type="ORF">POM88_024603</name>
</gene>
<dbReference type="Pfam" id="PF03107">
    <property type="entry name" value="C1_2"/>
    <property type="match status" value="2"/>
</dbReference>
<dbReference type="InterPro" id="IPR046349">
    <property type="entry name" value="C1-like_sf"/>
</dbReference>
<dbReference type="AlphaFoldDB" id="A0AAD8I2C3"/>
<dbReference type="SUPFAM" id="SSF57889">
    <property type="entry name" value="Cysteine-rich domain"/>
    <property type="match status" value="2"/>
</dbReference>
<protein>
    <recommendedName>
        <fullName evidence="2">DC1 domain-containing protein</fullName>
    </recommendedName>
</protein>
<comment type="caution">
    <text evidence="3">The sequence shown here is derived from an EMBL/GenBank/DDBJ whole genome shotgun (WGS) entry which is preliminary data.</text>
</comment>
<evidence type="ECO:0000259" key="2">
    <source>
        <dbReference type="Pfam" id="PF03107"/>
    </source>
</evidence>
<accession>A0AAD8I2C3</accession>